<reference evidence="2" key="1">
    <citation type="journal article" date="2023" name="Mol. Ecol. Resour.">
        <title>Chromosome-level genome assembly of a triploid poplar Populus alba 'Berolinensis'.</title>
        <authorList>
            <person name="Chen S."/>
            <person name="Yu Y."/>
            <person name="Wang X."/>
            <person name="Wang S."/>
            <person name="Zhang T."/>
            <person name="Zhou Y."/>
            <person name="He R."/>
            <person name="Meng N."/>
            <person name="Wang Y."/>
            <person name="Liu W."/>
            <person name="Liu Z."/>
            <person name="Liu J."/>
            <person name="Guo Q."/>
            <person name="Huang H."/>
            <person name="Sederoff R.R."/>
            <person name="Wang G."/>
            <person name="Qu G."/>
            <person name="Chen S."/>
        </authorList>
    </citation>
    <scope>NUCLEOTIDE SEQUENCE</scope>
    <source>
        <strain evidence="2">SC-2020</strain>
    </source>
</reference>
<proteinExistence type="predicted"/>
<feature type="region of interest" description="Disordered" evidence="1">
    <location>
        <begin position="50"/>
        <end position="69"/>
    </location>
</feature>
<keyword evidence="3" id="KW-1185">Reference proteome</keyword>
<dbReference type="EMBL" id="JAQIZT010000002">
    <property type="protein sequence ID" value="KAJ7007405.1"/>
    <property type="molecule type" value="Genomic_DNA"/>
</dbReference>
<comment type="caution">
    <text evidence="2">The sequence shown here is derived from an EMBL/GenBank/DDBJ whole genome shotgun (WGS) entry which is preliminary data.</text>
</comment>
<evidence type="ECO:0000256" key="1">
    <source>
        <dbReference type="SAM" id="MobiDB-lite"/>
    </source>
</evidence>
<dbReference type="Proteomes" id="UP001164929">
    <property type="component" value="Chromosome 2"/>
</dbReference>
<protein>
    <submittedName>
        <fullName evidence="2">Uncharacterized protein</fullName>
    </submittedName>
</protein>
<name>A0AAD6RFD6_9ROSI</name>
<organism evidence="2 3">
    <name type="scientific">Populus alba x Populus x berolinensis</name>
    <dbReference type="NCBI Taxonomy" id="444605"/>
    <lineage>
        <taxon>Eukaryota</taxon>
        <taxon>Viridiplantae</taxon>
        <taxon>Streptophyta</taxon>
        <taxon>Embryophyta</taxon>
        <taxon>Tracheophyta</taxon>
        <taxon>Spermatophyta</taxon>
        <taxon>Magnoliopsida</taxon>
        <taxon>eudicotyledons</taxon>
        <taxon>Gunneridae</taxon>
        <taxon>Pentapetalae</taxon>
        <taxon>rosids</taxon>
        <taxon>fabids</taxon>
        <taxon>Malpighiales</taxon>
        <taxon>Salicaceae</taxon>
        <taxon>Saliceae</taxon>
        <taxon>Populus</taxon>
    </lineage>
</organism>
<evidence type="ECO:0000313" key="2">
    <source>
        <dbReference type="EMBL" id="KAJ7007405.1"/>
    </source>
</evidence>
<accession>A0AAD6RFD6</accession>
<sequence length="69" mass="8017">MTYMKNEDHPHGQPPHHRNLISFRNLYYPDERSSICICICNTYLEPISQQGIDTEDPRRAATGILNKSE</sequence>
<evidence type="ECO:0000313" key="3">
    <source>
        <dbReference type="Proteomes" id="UP001164929"/>
    </source>
</evidence>
<dbReference type="AlphaFoldDB" id="A0AAD6RFD6"/>
<gene>
    <name evidence="2" type="ORF">NC653_006441</name>
</gene>